<sequence>MSDDRIIDFNELKNKVKDSDVDKFEQYIYTLYNSVMSGSMSMVEFSKKIMEYMNKNNISQEKFINIQKKFMERYGMDSSEIDEQLKNIGIDPKNIDLSNMDNVNFEEIKKSIGFYEKYNFKIKPKASVETYIKNDHNDIRIILDQEQVTLISKGKINLVDAELNELLLSYKNSLDKTINITMCENITEYDY</sequence>
<dbReference type="Pfam" id="PF12983">
    <property type="entry name" value="DUF3867"/>
    <property type="match status" value="1"/>
</dbReference>
<dbReference type="RefSeq" id="WP_046822252.1">
    <property type="nucleotide sequence ID" value="NZ_LBBT01000103.1"/>
</dbReference>
<comment type="caution">
    <text evidence="1">The sequence shown here is derived from an EMBL/GenBank/DDBJ whole genome shotgun (WGS) entry which is preliminary data.</text>
</comment>
<dbReference type="EMBL" id="LBBT01000103">
    <property type="protein sequence ID" value="KKY02184.1"/>
    <property type="molecule type" value="Genomic_DNA"/>
</dbReference>
<dbReference type="InterPro" id="IPR024218">
    <property type="entry name" value="DUF3867"/>
</dbReference>
<evidence type="ECO:0000313" key="1">
    <source>
        <dbReference type="EMBL" id="KKY02184.1"/>
    </source>
</evidence>
<dbReference type="AlphaFoldDB" id="A0A0M3DL68"/>
<accession>A0A0M3DL68</accession>
<protein>
    <recommendedName>
        <fullName evidence="3">Toxin-antitoxin system toxin component, PIN family protein</fullName>
    </recommendedName>
</protein>
<evidence type="ECO:0008006" key="3">
    <source>
        <dbReference type="Google" id="ProtNLM"/>
    </source>
</evidence>
<dbReference type="Proteomes" id="UP000034407">
    <property type="component" value="Unassembled WGS sequence"/>
</dbReference>
<dbReference type="PATRIC" id="fig|1629550.3.peg.382"/>
<keyword evidence="2" id="KW-1185">Reference proteome</keyword>
<reference evidence="1 2" key="1">
    <citation type="submission" date="2015-04" db="EMBL/GenBank/DDBJ databases">
        <title>Microcin producing Clostridium sp. JC272T.</title>
        <authorList>
            <person name="Jyothsna T."/>
            <person name="Sasikala C."/>
            <person name="Ramana C."/>
        </authorList>
    </citation>
    <scope>NUCLEOTIDE SEQUENCE [LARGE SCALE GENOMIC DNA]</scope>
    <source>
        <strain evidence="1 2">JC272</strain>
    </source>
</reference>
<organism evidence="1 2">
    <name type="scientific">Paraclostridium benzoelyticum</name>
    <dbReference type="NCBI Taxonomy" id="1629550"/>
    <lineage>
        <taxon>Bacteria</taxon>
        <taxon>Bacillati</taxon>
        <taxon>Bacillota</taxon>
        <taxon>Clostridia</taxon>
        <taxon>Peptostreptococcales</taxon>
        <taxon>Peptostreptococcaceae</taxon>
        <taxon>Paraclostridium</taxon>
    </lineage>
</organism>
<name>A0A0M3DL68_9FIRM</name>
<dbReference type="OrthoDB" id="1754214at2"/>
<gene>
    <name evidence="1" type="ORF">VN21_04540</name>
</gene>
<proteinExistence type="predicted"/>
<evidence type="ECO:0000313" key="2">
    <source>
        <dbReference type="Proteomes" id="UP000034407"/>
    </source>
</evidence>